<dbReference type="AlphaFoldDB" id="A0A439DWW9"/>
<accession>A0A439DWW9</accession>
<protein>
    <submittedName>
        <fullName evidence="1">Uncharacterized protein</fullName>
    </submittedName>
</protein>
<sequence>MQAPLAETPERWAASRGTMAICCGHRTRLAAQTAIRGQAVGRKLLFVHV</sequence>
<reference evidence="1 2" key="1">
    <citation type="submission" date="2013-06" db="EMBL/GenBank/DDBJ databases">
        <title>The draft sequence of the Mycobacterium elephantis genome.</title>
        <authorList>
            <person name="Pettersson F.B."/>
            <person name="Das S."/>
            <person name="Dasgupta S."/>
            <person name="Bhattacharya A."/>
            <person name="Kirsebom L.A."/>
        </authorList>
    </citation>
    <scope>NUCLEOTIDE SEQUENCE [LARGE SCALE GENOMIC DNA]</scope>
    <source>
        <strain evidence="1 2">DSM 44368</strain>
    </source>
</reference>
<keyword evidence="2" id="KW-1185">Reference proteome</keyword>
<gene>
    <name evidence="1" type="ORF">MELE44368_15400</name>
</gene>
<name>A0A439DWW9_9MYCO</name>
<organism evidence="1 2">
    <name type="scientific">Mycolicibacterium elephantis DSM 44368</name>
    <dbReference type="NCBI Taxonomy" id="1335622"/>
    <lineage>
        <taxon>Bacteria</taxon>
        <taxon>Bacillati</taxon>
        <taxon>Actinomycetota</taxon>
        <taxon>Actinomycetes</taxon>
        <taxon>Mycobacteriales</taxon>
        <taxon>Mycobacteriaceae</taxon>
        <taxon>Mycolicibacterium</taxon>
    </lineage>
</organism>
<evidence type="ECO:0000313" key="2">
    <source>
        <dbReference type="Proteomes" id="UP000287177"/>
    </source>
</evidence>
<dbReference type="EMBL" id="ATDN01000008">
    <property type="protein sequence ID" value="RWA21754.1"/>
    <property type="molecule type" value="Genomic_DNA"/>
</dbReference>
<comment type="caution">
    <text evidence="1">The sequence shown here is derived from an EMBL/GenBank/DDBJ whole genome shotgun (WGS) entry which is preliminary data.</text>
</comment>
<dbReference type="Proteomes" id="UP000287177">
    <property type="component" value="Unassembled WGS sequence"/>
</dbReference>
<proteinExistence type="predicted"/>
<evidence type="ECO:0000313" key="1">
    <source>
        <dbReference type="EMBL" id="RWA21754.1"/>
    </source>
</evidence>